<evidence type="ECO:0000313" key="7">
    <source>
        <dbReference type="EMBL" id="AQQ08940.1"/>
    </source>
</evidence>
<dbReference type="KEGG" id="pbu:L21SP3_00734"/>
<name>A0A1Q2HNK6_9BACT</name>
<keyword evidence="7" id="KW-0436">Ligase</keyword>
<proteinExistence type="predicted"/>
<feature type="transmembrane region" description="Helical" evidence="5">
    <location>
        <begin position="148"/>
        <end position="165"/>
    </location>
</feature>
<comment type="subcellular location">
    <subcellularLocation>
        <location evidence="1">Membrane</location>
        <topology evidence="1">Multi-pass membrane protein</topology>
    </subcellularLocation>
</comment>
<dbReference type="Proteomes" id="UP000188273">
    <property type="component" value="Chromosome"/>
</dbReference>
<evidence type="ECO:0000313" key="8">
    <source>
        <dbReference type="Proteomes" id="UP000188273"/>
    </source>
</evidence>
<dbReference type="Pfam" id="PF04932">
    <property type="entry name" value="Wzy_C"/>
    <property type="match status" value="1"/>
</dbReference>
<feature type="transmembrane region" description="Helical" evidence="5">
    <location>
        <begin position="357"/>
        <end position="376"/>
    </location>
</feature>
<reference evidence="8" key="1">
    <citation type="submission" date="2017-02" db="EMBL/GenBank/DDBJ databases">
        <title>Comparative genomics and description of representatives of a novel lineage of planctomycetes thriving in anoxic sediments.</title>
        <authorList>
            <person name="Spring S."/>
            <person name="Bunk B."/>
            <person name="Sproer C."/>
            <person name="Klenk H.-P."/>
        </authorList>
    </citation>
    <scope>NUCLEOTIDE SEQUENCE [LARGE SCALE GENOMIC DNA]</scope>
    <source>
        <strain evidence="8">L21-RPul-D3</strain>
    </source>
</reference>
<dbReference type="GO" id="GO:0016020">
    <property type="term" value="C:membrane"/>
    <property type="evidence" value="ECO:0007669"/>
    <property type="project" value="UniProtKB-SubCell"/>
</dbReference>
<sequence length="446" mass="50991">MIEAKYIQFFLIFITVVPVCSIVINRFPKTSWFFLGFCIFFTSKLIDINFYSHEWFRGTSRGFAFGMVDMTVIILLTYAISKKDKYQFTGLPKGSLIFGVFFVGCALSMINAENKLFSGFELFKFIRVYTFFWLMNNLLVTPKIIRRAFISTSFIAVYIAIIVAQQKYLIGEFQSSGPFPHQNSMVMYVSVFLCVHFSMLMSSKKIPEMFYWIFIIGLEFFCVVSSLSRAGMLCTFIGVFVVFLQQISWRFSLRKVFVITLFALAGIGGLFKALDSIVERFVNAPEASAETRVSLAISAQEMANDNILGVGINNFTRFMTTDYPYTDHIDVEWDGTPENQGAIVETVYLLTAAETGWYNLGIFTLFIFSFYARNIVNIFKAKDMRLKVISMGLWGGLTAIYIQSTLEWVLRQTNNLYQLMFVFAVINCVDRINRKGTLLKPAAMMG</sequence>
<gene>
    <name evidence="7" type="ORF">L21SP3_00734</name>
</gene>
<feature type="transmembrane region" description="Helical" evidence="5">
    <location>
        <begin position="63"/>
        <end position="81"/>
    </location>
</feature>
<feature type="transmembrane region" description="Helical" evidence="5">
    <location>
        <begin position="209"/>
        <end position="227"/>
    </location>
</feature>
<evidence type="ECO:0000256" key="2">
    <source>
        <dbReference type="ARBA" id="ARBA00022692"/>
    </source>
</evidence>
<feature type="transmembrane region" description="Helical" evidence="5">
    <location>
        <begin position="256"/>
        <end position="274"/>
    </location>
</feature>
<evidence type="ECO:0000256" key="1">
    <source>
        <dbReference type="ARBA" id="ARBA00004141"/>
    </source>
</evidence>
<dbReference type="STRING" id="1940790.L21SP3_00734"/>
<evidence type="ECO:0000256" key="4">
    <source>
        <dbReference type="ARBA" id="ARBA00023136"/>
    </source>
</evidence>
<feature type="transmembrane region" description="Helical" evidence="5">
    <location>
        <begin position="388"/>
        <end position="410"/>
    </location>
</feature>
<feature type="domain" description="O-antigen ligase-related" evidence="6">
    <location>
        <begin position="220"/>
        <end position="357"/>
    </location>
</feature>
<keyword evidence="2 5" id="KW-0812">Transmembrane</keyword>
<keyword evidence="3 5" id="KW-1133">Transmembrane helix</keyword>
<organism evidence="7 8">
    <name type="scientific">Sedimentisphaera cyanobacteriorum</name>
    <dbReference type="NCBI Taxonomy" id="1940790"/>
    <lineage>
        <taxon>Bacteria</taxon>
        <taxon>Pseudomonadati</taxon>
        <taxon>Planctomycetota</taxon>
        <taxon>Phycisphaerae</taxon>
        <taxon>Sedimentisphaerales</taxon>
        <taxon>Sedimentisphaeraceae</taxon>
        <taxon>Sedimentisphaera</taxon>
    </lineage>
</organism>
<protein>
    <submittedName>
        <fullName evidence="7">Lipid A core-O-antigen ligase</fullName>
    </submittedName>
</protein>
<feature type="transmembrane region" description="Helical" evidence="5">
    <location>
        <begin position="185"/>
        <end position="202"/>
    </location>
</feature>
<feature type="transmembrane region" description="Helical" evidence="5">
    <location>
        <begin position="32"/>
        <end position="51"/>
    </location>
</feature>
<evidence type="ECO:0000259" key="6">
    <source>
        <dbReference type="Pfam" id="PF04932"/>
    </source>
</evidence>
<dbReference type="InterPro" id="IPR051533">
    <property type="entry name" value="WaaL-like"/>
</dbReference>
<feature type="transmembrane region" description="Helical" evidence="5">
    <location>
        <begin position="233"/>
        <end position="249"/>
    </location>
</feature>
<keyword evidence="4 5" id="KW-0472">Membrane</keyword>
<accession>A0A1Q2HNK6</accession>
<dbReference type="InterPro" id="IPR007016">
    <property type="entry name" value="O-antigen_ligase-rel_domated"/>
</dbReference>
<dbReference type="OrthoDB" id="286675at2"/>
<feature type="transmembrane region" description="Helical" evidence="5">
    <location>
        <begin position="116"/>
        <end position="136"/>
    </location>
</feature>
<evidence type="ECO:0000256" key="3">
    <source>
        <dbReference type="ARBA" id="ARBA00022989"/>
    </source>
</evidence>
<dbReference type="RefSeq" id="WP_077539406.1">
    <property type="nucleotide sequence ID" value="NZ_CP019633.1"/>
</dbReference>
<dbReference type="PANTHER" id="PTHR37422:SF13">
    <property type="entry name" value="LIPOPOLYSACCHARIDE BIOSYNTHESIS PROTEIN PA4999-RELATED"/>
    <property type="match status" value="1"/>
</dbReference>
<evidence type="ECO:0000256" key="5">
    <source>
        <dbReference type="SAM" id="Phobius"/>
    </source>
</evidence>
<dbReference type="GO" id="GO:0016874">
    <property type="term" value="F:ligase activity"/>
    <property type="evidence" value="ECO:0007669"/>
    <property type="project" value="UniProtKB-KW"/>
</dbReference>
<feature type="transmembrane region" description="Helical" evidence="5">
    <location>
        <begin position="6"/>
        <end position="25"/>
    </location>
</feature>
<dbReference type="AlphaFoldDB" id="A0A1Q2HNK6"/>
<dbReference type="PANTHER" id="PTHR37422">
    <property type="entry name" value="TEICHURONIC ACID BIOSYNTHESIS PROTEIN TUAE"/>
    <property type="match status" value="1"/>
</dbReference>
<feature type="transmembrane region" description="Helical" evidence="5">
    <location>
        <begin position="93"/>
        <end position="110"/>
    </location>
</feature>
<dbReference type="EMBL" id="CP019633">
    <property type="protein sequence ID" value="AQQ08940.1"/>
    <property type="molecule type" value="Genomic_DNA"/>
</dbReference>
<keyword evidence="8" id="KW-1185">Reference proteome</keyword>